<keyword evidence="1" id="KW-0812">Transmembrane</keyword>
<keyword evidence="1" id="KW-1133">Transmembrane helix</keyword>
<evidence type="ECO:0000313" key="2">
    <source>
        <dbReference type="EMBL" id="OIV93342.1"/>
    </source>
</evidence>
<keyword evidence="1" id="KW-0472">Membrane</keyword>
<evidence type="ECO:0000256" key="1">
    <source>
        <dbReference type="SAM" id="Phobius"/>
    </source>
</evidence>
<feature type="transmembrane region" description="Helical" evidence="1">
    <location>
        <begin position="12"/>
        <end position="33"/>
    </location>
</feature>
<evidence type="ECO:0000313" key="3">
    <source>
        <dbReference type="Proteomes" id="UP000188354"/>
    </source>
</evidence>
<reference evidence="2 3" key="1">
    <citation type="journal article" date="2017" name="Plant Biotechnol. J.">
        <title>A comprehensive draft genome sequence for lupin (Lupinus angustifolius), an emerging health food: insights into plant-microbe interactions and legume evolution.</title>
        <authorList>
            <person name="Hane J.K."/>
            <person name="Ming Y."/>
            <person name="Kamphuis L.G."/>
            <person name="Nelson M.N."/>
            <person name="Garg G."/>
            <person name="Atkins C.A."/>
            <person name="Bayer P.E."/>
            <person name="Bravo A."/>
            <person name="Bringans S."/>
            <person name="Cannon S."/>
            <person name="Edwards D."/>
            <person name="Foley R."/>
            <person name="Gao L.L."/>
            <person name="Harrison M.J."/>
            <person name="Huang W."/>
            <person name="Hurgobin B."/>
            <person name="Li S."/>
            <person name="Liu C.W."/>
            <person name="McGrath A."/>
            <person name="Morahan G."/>
            <person name="Murray J."/>
            <person name="Weller J."/>
            <person name="Jian J."/>
            <person name="Singh K.B."/>
        </authorList>
    </citation>
    <scope>NUCLEOTIDE SEQUENCE [LARGE SCALE GENOMIC DNA]</scope>
    <source>
        <strain evidence="3">cv. Tanjil</strain>
        <tissue evidence="2">Whole plant</tissue>
    </source>
</reference>
<dbReference type="Proteomes" id="UP000188354">
    <property type="component" value="Chromosome LG18"/>
</dbReference>
<proteinExistence type="predicted"/>
<accession>A0A1J7FZ75</accession>
<protein>
    <submittedName>
        <fullName evidence="2">Uncharacterized protein</fullName>
    </submittedName>
</protein>
<organism evidence="2 3">
    <name type="scientific">Lupinus angustifolius</name>
    <name type="common">Narrow-leaved blue lupine</name>
    <dbReference type="NCBI Taxonomy" id="3871"/>
    <lineage>
        <taxon>Eukaryota</taxon>
        <taxon>Viridiplantae</taxon>
        <taxon>Streptophyta</taxon>
        <taxon>Embryophyta</taxon>
        <taxon>Tracheophyta</taxon>
        <taxon>Spermatophyta</taxon>
        <taxon>Magnoliopsida</taxon>
        <taxon>eudicotyledons</taxon>
        <taxon>Gunneridae</taxon>
        <taxon>Pentapetalae</taxon>
        <taxon>rosids</taxon>
        <taxon>fabids</taxon>
        <taxon>Fabales</taxon>
        <taxon>Fabaceae</taxon>
        <taxon>Papilionoideae</taxon>
        <taxon>50 kb inversion clade</taxon>
        <taxon>genistoids sensu lato</taxon>
        <taxon>core genistoids</taxon>
        <taxon>Genisteae</taxon>
        <taxon>Lupinus</taxon>
    </lineage>
</organism>
<keyword evidence="3" id="KW-1185">Reference proteome</keyword>
<dbReference type="Gramene" id="OIV93342">
    <property type="protein sequence ID" value="OIV93342"/>
    <property type="gene ID" value="TanjilG_23278"/>
</dbReference>
<sequence>MQDYNWWQKENIWLEIGVGITDSSSVITISVYFPRSSPLRTRIRFDERGFWNPNLNLFNEEKISLMGPCSRSCFGGQTSMLCCNLDVQLLNS</sequence>
<dbReference type="EMBL" id="CM007378">
    <property type="protein sequence ID" value="OIV93342.1"/>
    <property type="molecule type" value="Genomic_DNA"/>
</dbReference>
<gene>
    <name evidence="2" type="ORF">TanjilG_23278</name>
</gene>
<dbReference type="AlphaFoldDB" id="A0A1J7FZ75"/>
<name>A0A1J7FZ75_LUPAN</name>